<dbReference type="AlphaFoldDB" id="A0A9X2E569"/>
<evidence type="ECO:0000313" key="4">
    <source>
        <dbReference type="Proteomes" id="UP001139157"/>
    </source>
</evidence>
<dbReference type="InterPro" id="IPR012551">
    <property type="entry name" value="DUF1707_SHOCT-like"/>
</dbReference>
<dbReference type="RefSeq" id="WP_251910940.1">
    <property type="nucleotide sequence ID" value="NZ_JAMRXG010000004.1"/>
</dbReference>
<evidence type="ECO:0000256" key="1">
    <source>
        <dbReference type="SAM" id="Phobius"/>
    </source>
</evidence>
<gene>
    <name evidence="3" type="ORF">NDR86_10275</name>
</gene>
<keyword evidence="1" id="KW-0472">Membrane</keyword>
<dbReference type="Proteomes" id="UP001139157">
    <property type="component" value="Unassembled WGS sequence"/>
</dbReference>
<feature type="transmembrane region" description="Helical" evidence="1">
    <location>
        <begin position="109"/>
        <end position="131"/>
    </location>
</feature>
<reference evidence="3" key="1">
    <citation type="submission" date="2022-06" db="EMBL/GenBank/DDBJ databases">
        <title>Novel species in genus nocardia.</title>
        <authorList>
            <person name="Li F."/>
        </authorList>
    </citation>
    <scope>NUCLEOTIDE SEQUENCE</scope>
    <source>
        <strain evidence="3">CDC141</strain>
    </source>
</reference>
<comment type="caution">
    <text evidence="3">The sequence shown here is derived from an EMBL/GenBank/DDBJ whole genome shotgun (WGS) entry which is preliminary data.</text>
</comment>
<keyword evidence="1" id="KW-0812">Transmembrane</keyword>
<evidence type="ECO:0000313" key="3">
    <source>
        <dbReference type="EMBL" id="MCM6773855.1"/>
    </source>
</evidence>
<keyword evidence="4" id="KW-1185">Reference proteome</keyword>
<feature type="domain" description="DUF1707" evidence="2">
    <location>
        <begin position="7"/>
        <end position="59"/>
    </location>
</feature>
<protein>
    <submittedName>
        <fullName evidence="3">DUF1707 domain-containing protein</fullName>
    </submittedName>
</protein>
<feature type="transmembrane region" description="Helical" evidence="1">
    <location>
        <begin position="84"/>
        <end position="103"/>
    </location>
</feature>
<proteinExistence type="predicted"/>
<accession>A0A9X2E569</accession>
<name>A0A9X2E569_9NOCA</name>
<dbReference type="Pfam" id="PF08044">
    <property type="entry name" value="DUF1707"/>
    <property type="match status" value="1"/>
</dbReference>
<organism evidence="3 4">
    <name type="scientific">Nocardia pulmonis</name>
    <dbReference type="NCBI Taxonomy" id="2951408"/>
    <lineage>
        <taxon>Bacteria</taxon>
        <taxon>Bacillati</taxon>
        <taxon>Actinomycetota</taxon>
        <taxon>Actinomycetes</taxon>
        <taxon>Mycobacteriales</taxon>
        <taxon>Nocardiaceae</taxon>
        <taxon>Nocardia</taxon>
    </lineage>
</organism>
<dbReference type="PANTHER" id="PTHR40763">
    <property type="entry name" value="MEMBRANE PROTEIN-RELATED"/>
    <property type="match status" value="1"/>
</dbReference>
<keyword evidence="1" id="KW-1133">Transmembrane helix</keyword>
<dbReference type="PANTHER" id="PTHR40763:SF4">
    <property type="entry name" value="DUF1707 DOMAIN-CONTAINING PROTEIN"/>
    <property type="match status" value="1"/>
</dbReference>
<sequence>MDISTGIRVSDAERQQVAELLVRSVGEGRIDLREYDERLARVYAAATREDLRAVTADLPKPSASGGNSTPRGARVPLWQRIEGGAWLGVGLLNILIWAAVSLGVGELVYFWPIWVIGPWGAVLAFRVLTGWEASGRKADRRSASRGATHPIRAI</sequence>
<evidence type="ECO:0000259" key="2">
    <source>
        <dbReference type="Pfam" id="PF08044"/>
    </source>
</evidence>
<dbReference type="EMBL" id="JAMRXG010000004">
    <property type="protein sequence ID" value="MCM6773855.1"/>
    <property type="molecule type" value="Genomic_DNA"/>
</dbReference>